<evidence type="ECO:0000313" key="3">
    <source>
        <dbReference type="EMBL" id="KAB1215243.1"/>
    </source>
</evidence>
<dbReference type="PANTHER" id="PTHR34379">
    <property type="entry name" value="OS07G0553800 PROTEIN"/>
    <property type="match status" value="1"/>
</dbReference>
<evidence type="ECO:0000313" key="4">
    <source>
        <dbReference type="Proteomes" id="UP000516437"/>
    </source>
</evidence>
<feature type="region of interest" description="Disordered" evidence="1">
    <location>
        <begin position="172"/>
        <end position="216"/>
    </location>
</feature>
<gene>
    <name evidence="3" type="ORF">CJ030_MR4G004182</name>
</gene>
<feature type="compositionally biased region" description="Polar residues" evidence="1">
    <location>
        <begin position="119"/>
        <end position="141"/>
    </location>
</feature>
<dbReference type="Proteomes" id="UP000516437">
    <property type="component" value="Chromosome 4"/>
</dbReference>
<evidence type="ECO:0000256" key="1">
    <source>
        <dbReference type="SAM" id="MobiDB-lite"/>
    </source>
</evidence>
<feature type="transmembrane region" description="Helical" evidence="2">
    <location>
        <begin position="232"/>
        <end position="260"/>
    </location>
</feature>
<dbReference type="EMBL" id="RXIC02000022">
    <property type="protein sequence ID" value="KAB1215243.1"/>
    <property type="molecule type" value="Genomic_DNA"/>
</dbReference>
<feature type="compositionally biased region" description="Low complexity" evidence="1">
    <location>
        <begin position="172"/>
        <end position="191"/>
    </location>
</feature>
<keyword evidence="2" id="KW-0472">Membrane</keyword>
<accession>A0A6A1VR29</accession>
<protein>
    <submittedName>
        <fullName evidence="3">Uncharacterized protein</fullName>
    </submittedName>
</protein>
<keyword evidence="2" id="KW-0812">Transmembrane</keyword>
<keyword evidence="4" id="KW-1185">Reference proteome</keyword>
<sequence>MESTEIVFKDKCRKRNENIKYRFFPCFRPVAMGCSVKTRRCMVQEDPGNPFFAGNTVGEKEGMVSLRIFPPIVAADLDKEGFDGDRRKKGGKGRLSRILKAVFIENSLAKKIRRRKIEQSSFRSETATTADTVETSNSVNENPMKEKQNLSHDDHLRIESSVSSSLRRSSAFTSTSSCSSSSWSHTSNRSSLSERPKSFRPNSVGSKEGQDKVQVQEHRRGYHVPGVGLCSLLLSILVLIFWGKICAIFCTSALFSFLIWSTRCHSPEDGMKPSLPDTDEL</sequence>
<comment type="caution">
    <text evidence="3">The sequence shown here is derived from an EMBL/GenBank/DDBJ whole genome shotgun (WGS) entry which is preliminary data.</text>
</comment>
<proteinExistence type="predicted"/>
<feature type="compositionally biased region" description="Basic and acidic residues" evidence="1">
    <location>
        <begin position="143"/>
        <end position="154"/>
    </location>
</feature>
<dbReference type="InterPro" id="IPR040411">
    <property type="entry name" value="At5g23160-like"/>
</dbReference>
<evidence type="ECO:0000256" key="2">
    <source>
        <dbReference type="SAM" id="Phobius"/>
    </source>
</evidence>
<reference evidence="3 4" key="1">
    <citation type="journal article" date="2019" name="Plant Biotechnol. J.">
        <title>The red bayberry genome and genetic basis of sex determination.</title>
        <authorList>
            <person name="Jia H.M."/>
            <person name="Jia H.J."/>
            <person name="Cai Q.L."/>
            <person name="Wang Y."/>
            <person name="Zhao H.B."/>
            <person name="Yang W.F."/>
            <person name="Wang G.Y."/>
            <person name="Li Y.H."/>
            <person name="Zhan D.L."/>
            <person name="Shen Y.T."/>
            <person name="Niu Q.F."/>
            <person name="Chang L."/>
            <person name="Qiu J."/>
            <person name="Zhao L."/>
            <person name="Xie H.B."/>
            <person name="Fu W.Y."/>
            <person name="Jin J."/>
            <person name="Li X.W."/>
            <person name="Jiao Y."/>
            <person name="Zhou C.C."/>
            <person name="Tu T."/>
            <person name="Chai C.Y."/>
            <person name="Gao J.L."/>
            <person name="Fan L.J."/>
            <person name="van de Weg E."/>
            <person name="Wang J.Y."/>
            <person name="Gao Z.S."/>
        </authorList>
    </citation>
    <scope>NUCLEOTIDE SEQUENCE [LARGE SCALE GENOMIC DNA]</scope>
    <source>
        <tissue evidence="3">Leaves</tissue>
    </source>
</reference>
<dbReference type="OrthoDB" id="1886721at2759"/>
<dbReference type="AlphaFoldDB" id="A0A6A1VR29"/>
<keyword evidence="2" id="KW-1133">Transmembrane helix</keyword>
<name>A0A6A1VR29_9ROSI</name>
<dbReference type="PANTHER" id="PTHR34379:SF6">
    <property type="entry name" value="PROTEIN 3F"/>
    <property type="match status" value="1"/>
</dbReference>
<feature type="region of interest" description="Disordered" evidence="1">
    <location>
        <begin position="115"/>
        <end position="154"/>
    </location>
</feature>
<organism evidence="3 4">
    <name type="scientific">Morella rubra</name>
    <name type="common">Chinese bayberry</name>
    <dbReference type="NCBI Taxonomy" id="262757"/>
    <lineage>
        <taxon>Eukaryota</taxon>
        <taxon>Viridiplantae</taxon>
        <taxon>Streptophyta</taxon>
        <taxon>Embryophyta</taxon>
        <taxon>Tracheophyta</taxon>
        <taxon>Spermatophyta</taxon>
        <taxon>Magnoliopsida</taxon>
        <taxon>eudicotyledons</taxon>
        <taxon>Gunneridae</taxon>
        <taxon>Pentapetalae</taxon>
        <taxon>rosids</taxon>
        <taxon>fabids</taxon>
        <taxon>Fagales</taxon>
        <taxon>Myricaceae</taxon>
        <taxon>Morella</taxon>
    </lineage>
</organism>